<evidence type="ECO:0000256" key="3">
    <source>
        <dbReference type="SAM" id="MobiDB-lite"/>
    </source>
</evidence>
<dbReference type="GO" id="GO:0008810">
    <property type="term" value="F:cellulase activity"/>
    <property type="evidence" value="ECO:0007669"/>
    <property type="project" value="InterPro"/>
</dbReference>
<sequence>MQCLGHAIVLVLLCIKQTSASSGSYDATVCNQKTYTSRSGKLICEYPIRSPRHRTSTAHSTPDVPNAWNPDGQGFQCMSVRDSPPAFDATWKWPSAADTVHSYPHVKLTTPALPITLSNISAMHLTGKWSMGAGSTPAPRLSVDTKALADLDVTANVAFDMFADRNAEKSVKETMAETEIMIWLGRFGHAQPLGWNENRPRISLTLGNVEFTLYYGKNQRGTNVFSWVAAENALSFSAEVSPLLQYLWREGLVSAGSFVGVVAFGSEAFRSVGNVTFSATDFDMVLDTGAAPTLPPEELPKPKSDAASRPAPGTRGSWTWLVLNMSIIGSLGAVLL</sequence>
<comment type="caution">
    <text evidence="5">The sequence shown here is derived from an EMBL/GenBank/DDBJ whole genome shotgun (WGS) entry which is preliminary data.</text>
</comment>
<evidence type="ECO:0000313" key="6">
    <source>
        <dbReference type="Proteomes" id="UP001174997"/>
    </source>
</evidence>
<dbReference type="Gene3D" id="2.60.120.180">
    <property type="match status" value="1"/>
</dbReference>
<dbReference type="PANTHER" id="PTHR34002">
    <property type="entry name" value="BLR1656 PROTEIN"/>
    <property type="match status" value="1"/>
</dbReference>
<dbReference type="InterPro" id="IPR002594">
    <property type="entry name" value="GH12"/>
</dbReference>
<dbReference type="GO" id="GO:0000272">
    <property type="term" value="P:polysaccharide catabolic process"/>
    <property type="evidence" value="ECO:0007669"/>
    <property type="project" value="UniProtKB-KW"/>
</dbReference>
<evidence type="ECO:0000256" key="2">
    <source>
        <dbReference type="RuleBase" id="RU361163"/>
    </source>
</evidence>
<name>A0AA39ZAF0_9PEZI</name>
<accession>A0AA39ZAF0</accession>
<feature type="region of interest" description="Disordered" evidence="3">
    <location>
        <begin position="293"/>
        <end position="313"/>
    </location>
</feature>
<reference evidence="5" key="1">
    <citation type="submission" date="2023-06" db="EMBL/GenBank/DDBJ databases">
        <title>Genome-scale phylogeny and comparative genomics of the fungal order Sordariales.</title>
        <authorList>
            <consortium name="Lawrence Berkeley National Laboratory"/>
            <person name="Hensen N."/>
            <person name="Bonometti L."/>
            <person name="Westerberg I."/>
            <person name="Brannstrom I.O."/>
            <person name="Guillou S."/>
            <person name="Cros-Aarteil S."/>
            <person name="Calhoun S."/>
            <person name="Haridas S."/>
            <person name="Kuo A."/>
            <person name="Mondo S."/>
            <person name="Pangilinan J."/>
            <person name="Riley R."/>
            <person name="Labutti K."/>
            <person name="Andreopoulos B."/>
            <person name="Lipzen A."/>
            <person name="Chen C."/>
            <person name="Yanf M."/>
            <person name="Daum C."/>
            <person name="Ng V."/>
            <person name="Clum A."/>
            <person name="Steindorff A."/>
            <person name="Ohm R."/>
            <person name="Martin F."/>
            <person name="Silar P."/>
            <person name="Natvig D."/>
            <person name="Lalanne C."/>
            <person name="Gautier V."/>
            <person name="Ament-Velasquez S.L."/>
            <person name="Kruys A."/>
            <person name="Hutchinson M.I."/>
            <person name="Powell A.J."/>
            <person name="Barry K."/>
            <person name="Miller A.N."/>
            <person name="Grigoriev I.V."/>
            <person name="Debuchy R."/>
            <person name="Gladieux P."/>
            <person name="Thoren M.H."/>
            <person name="Johannesson H."/>
        </authorList>
    </citation>
    <scope>NUCLEOTIDE SEQUENCE</scope>
    <source>
        <strain evidence="5">CBS 307.81</strain>
    </source>
</reference>
<dbReference type="Pfam" id="PF01670">
    <property type="entry name" value="Glyco_hydro_12"/>
    <property type="match status" value="1"/>
</dbReference>
<keyword evidence="6" id="KW-1185">Reference proteome</keyword>
<dbReference type="InterPro" id="IPR013320">
    <property type="entry name" value="ConA-like_dom_sf"/>
</dbReference>
<keyword evidence="2" id="KW-0624">Polysaccharide degradation</keyword>
<organism evidence="5 6">
    <name type="scientific">Cercophora samala</name>
    <dbReference type="NCBI Taxonomy" id="330535"/>
    <lineage>
        <taxon>Eukaryota</taxon>
        <taxon>Fungi</taxon>
        <taxon>Dikarya</taxon>
        <taxon>Ascomycota</taxon>
        <taxon>Pezizomycotina</taxon>
        <taxon>Sordariomycetes</taxon>
        <taxon>Sordariomycetidae</taxon>
        <taxon>Sordariales</taxon>
        <taxon>Lasiosphaeriaceae</taxon>
        <taxon>Cercophora</taxon>
    </lineage>
</organism>
<keyword evidence="2" id="KW-0378">Hydrolase</keyword>
<evidence type="ECO:0000313" key="5">
    <source>
        <dbReference type="EMBL" id="KAK0666929.1"/>
    </source>
</evidence>
<feature type="signal peptide" evidence="4">
    <location>
        <begin position="1"/>
        <end position="20"/>
    </location>
</feature>
<dbReference type="PANTHER" id="PTHR34002:SF11">
    <property type="entry name" value="CONCANAVALIN A-LIKE LECTIN_GLUCANASE"/>
    <property type="match status" value="1"/>
</dbReference>
<evidence type="ECO:0000256" key="1">
    <source>
        <dbReference type="ARBA" id="ARBA00005519"/>
    </source>
</evidence>
<gene>
    <name evidence="5" type="ORF">QBC41DRAFT_145146</name>
</gene>
<dbReference type="AlphaFoldDB" id="A0AA39ZAF0"/>
<keyword evidence="4" id="KW-0732">Signal</keyword>
<dbReference type="Proteomes" id="UP001174997">
    <property type="component" value="Unassembled WGS sequence"/>
</dbReference>
<proteinExistence type="inferred from homology"/>
<feature type="chain" id="PRO_5041314411" evidence="4">
    <location>
        <begin position="21"/>
        <end position="336"/>
    </location>
</feature>
<keyword evidence="2" id="KW-0119">Carbohydrate metabolism</keyword>
<dbReference type="InterPro" id="IPR013319">
    <property type="entry name" value="GH11/12"/>
</dbReference>
<comment type="similarity">
    <text evidence="1 2">Belongs to the glycosyl hydrolase 12 (cellulase H) family.</text>
</comment>
<protein>
    <submittedName>
        <fullName evidence="5">Concanavalin A-like lectin/glucanase domain-containing protein</fullName>
    </submittedName>
</protein>
<evidence type="ECO:0000256" key="4">
    <source>
        <dbReference type="SAM" id="SignalP"/>
    </source>
</evidence>
<dbReference type="EMBL" id="JAULSY010000080">
    <property type="protein sequence ID" value="KAK0666929.1"/>
    <property type="molecule type" value="Genomic_DNA"/>
</dbReference>
<dbReference type="SUPFAM" id="SSF49899">
    <property type="entry name" value="Concanavalin A-like lectins/glucanases"/>
    <property type="match status" value="1"/>
</dbReference>
<keyword evidence="2" id="KW-0326">Glycosidase</keyword>